<sequence>MSTLYERLFGRDWDSITPDEALKRAYVLGVTSSTGKDCEDELERLLTEFEGGRDESLIELAFDEGVHHDSDTQRKDSPNGFADEGWVKSVRDTIENEKDMRADPEGSDAPDALSKTGALDRYSPDSTDATKLPDLLRRR</sequence>
<dbReference type="Pfam" id="PF26244">
    <property type="entry name" value="DUF8057"/>
    <property type="match status" value="1"/>
</dbReference>
<evidence type="ECO:0000313" key="3">
    <source>
        <dbReference type="Proteomes" id="UP001149411"/>
    </source>
</evidence>
<dbReference type="RefSeq" id="WP_266086506.1">
    <property type="nucleotide sequence ID" value="NZ_RKLV01000004.1"/>
</dbReference>
<name>A0A9Q4GIB9_9EURY</name>
<organism evidence="2 3">
    <name type="scientific">Halorutilus salinus</name>
    <dbReference type="NCBI Taxonomy" id="2487751"/>
    <lineage>
        <taxon>Archaea</taxon>
        <taxon>Methanobacteriati</taxon>
        <taxon>Methanobacteriota</taxon>
        <taxon>Stenosarchaea group</taxon>
        <taxon>Halobacteria</taxon>
        <taxon>Halorutilales</taxon>
        <taxon>Halorutilaceae</taxon>
        <taxon>Halorutilus</taxon>
    </lineage>
</organism>
<dbReference type="Proteomes" id="UP001149411">
    <property type="component" value="Unassembled WGS sequence"/>
</dbReference>
<keyword evidence="3" id="KW-1185">Reference proteome</keyword>
<proteinExistence type="predicted"/>
<dbReference type="InterPro" id="IPR058370">
    <property type="entry name" value="DUF8057"/>
</dbReference>
<feature type="region of interest" description="Disordered" evidence="1">
    <location>
        <begin position="65"/>
        <end position="139"/>
    </location>
</feature>
<feature type="compositionally biased region" description="Basic and acidic residues" evidence="1">
    <location>
        <begin position="85"/>
        <end position="104"/>
    </location>
</feature>
<accession>A0A9Q4GIB9</accession>
<evidence type="ECO:0000256" key="1">
    <source>
        <dbReference type="SAM" id="MobiDB-lite"/>
    </source>
</evidence>
<evidence type="ECO:0000313" key="2">
    <source>
        <dbReference type="EMBL" id="MCX2818663.1"/>
    </source>
</evidence>
<feature type="compositionally biased region" description="Basic and acidic residues" evidence="1">
    <location>
        <begin position="65"/>
        <end position="77"/>
    </location>
</feature>
<comment type="caution">
    <text evidence="2">The sequence shown here is derived from an EMBL/GenBank/DDBJ whole genome shotgun (WGS) entry which is preliminary data.</text>
</comment>
<dbReference type="EMBL" id="RKLV01000004">
    <property type="protein sequence ID" value="MCX2818663.1"/>
    <property type="molecule type" value="Genomic_DNA"/>
</dbReference>
<gene>
    <name evidence="2" type="ORF">EGH25_04770</name>
</gene>
<reference evidence="2" key="1">
    <citation type="submission" date="2022-09" db="EMBL/GenBank/DDBJ databases">
        <title>Haloadaptaus new haloarchaeum isolated from saline soil.</title>
        <authorList>
            <person name="Duran-Viseras A."/>
            <person name="Sanchez-Porro C."/>
            <person name="Ventosa A."/>
        </authorList>
    </citation>
    <scope>NUCLEOTIDE SEQUENCE</scope>
    <source>
        <strain evidence="2">F3-133</strain>
    </source>
</reference>
<dbReference type="AlphaFoldDB" id="A0A9Q4GIB9"/>
<protein>
    <submittedName>
        <fullName evidence="2">Uncharacterized protein</fullName>
    </submittedName>
</protein>